<dbReference type="EMBL" id="JBJJXI010000021">
    <property type="protein sequence ID" value="KAL3405065.1"/>
    <property type="molecule type" value="Genomic_DNA"/>
</dbReference>
<keyword evidence="3" id="KW-1185">Reference proteome</keyword>
<feature type="region of interest" description="Disordered" evidence="1">
    <location>
        <begin position="20"/>
        <end position="76"/>
    </location>
</feature>
<dbReference type="AlphaFoldDB" id="A0ABD2XIU6"/>
<feature type="compositionally biased region" description="Basic and acidic residues" evidence="1">
    <location>
        <begin position="31"/>
        <end position="45"/>
    </location>
</feature>
<evidence type="ECO:0000313" key="3">
    <source>
        <dbReference type="Proteomes" id="UP001627154"/>
    </source>
</evidence>
<dbReference type="Proteomes" id="UP001627154">
    <property type="component" value="Unassembled WGS sequence"/>
</dbReference>
<gene>
    <name evidence="2" type="ORF">TKK_002122</name>
</gene>
<name>A0ABD2XIU6_9HYME</name>
<sequence length="76" mass="8563">MSRASTKKTSAAVEAIRCSRALAHTHSHATAQERRERKRETKTSERSIVVSRRVGASSRPLRAEPRKTKRAVYTCI</sequence>
<evidence type="ECO:0000256" key="1">
    <source>
        <dbReference type="SAM" id="MobiDB-lite"/>
    </source>
</evidence>
<evidence type="ECO:0000313" key="2">
    <source>
        <dbReference type="EMBL" id="KAL3405065.1"/>
    </source>
</evidence>
<evidence type="ECO:0008006" key="4">
    <source>
        <dbReference type="Google" id="ProtNLM"/>
    </source>
</evidence>
<protein>
    <recommendedName>
        <fullName evidence="4">Secreted protein</fullName>
    </recommendedName>
</protein>
<organism evidence="2 3">
    <name type="scientific">Trichogramma kaykai</name>
    <dbReference type="NCBI Taxonomy" id="54128"/>
    <lineage>
        <taxon>Eukaryota</taxon>
        <taxon>Metazoa</taxon>
        <taxon>Ecdysozoa</taxon>
        <taxon>Arthropoda</taxon>
        <taxon>Hexapoda</taxon>
        <taxon>Insecta</taxon>
        <taxon>Pterygota</taxon>
        <taxon>Neoptera</taxon>
        <taxon>Endopterygota</taxon>
        <taxon>Hymenoptera</taxon>
        <taxon>Apocrita</taxon>
        <taxon>Proctotrupomorpha</taxon>
        <taxon>Chalcidoidea</taxon>
        <taxon>Trichogrammatidae</taxon>
        <taxon>Trichogramma</taxon>
    </lineage>
</organism>
<reference evidence="2 3" key="1">
    <citation type="journal article" date="2024" name="bioRxiv">
        <title>A reference genome for Trichogramma kaykai: A tiny desert-dwelling parasitoid wasp with competing sex-ratio distorters.</title>
        <authorList>
            <person name="Culotta J."/>
            <person name="Lindsey A.R."/>
        </authorList>
    </citation>
    <scope>NUCLEOTIDE SEQUENCE [LARGE SCALE GENOMIC DNA]</scope>
    <source>
        <strain evidence="2 3">KSX58</strain>
    </source>
</reference>
<accession>A0ABD2XIU6</accession>
<comment type="caution">
    <text evidence="2">The sequence shown here is derived from an EMBL/GenBank/DDBJ whole genome shotgun (WGS) entry which is preliminary data.</text>
</comment>
<proteinExistence type="predicted"/>